<name>A0A7X0LUH4_9BACI</name>
<dbReference type="Gene3D" id="1.20.58.1000">
    <property type="entry name" value="Metal-sensitive repressor, helix protomer"/>
    <property type="match status" value="1"/>
</dbReference>
<dbReference type="GO" id="GO:0045892">
    <property type="term" value="P:negative regulation of DNA-templated transcription"/>
    <property type="evidence" value="ECO:0007669"/>
    <property type="project" value="UniProtKB-ARBA"/>
</dbReference>
<dbReference type="InterPro" id="IPR038390">
    <property type="entry name" value="Metal_Tscrpt_repr_sf"/>
</dbReference>
<reference evidence="1 2" key="1">
    <citation type="submission" date="2020-08" db="EMBL/GenBank/DDBJ databases">
        <title>Genomic Encyclopedia of Type Strains, Phase IV (KMG-IV): sequencing the most valuable type-strain genomes for metagenomic binning, comparative biology and taxonomic classification.</title>
        <authorList>
            <person name="Goeker M."/>
        </authorList>
    </citation>
    <scope>NUCLEOTIDE SEQUENCE [LARGE SCALE GENOMIC DNA]</scope>
    <source>
        <strain evidence="1 2">DSM 5391</strain>
    </source>
</reference>
<evidence type="ECO:0000313" key="2">
    <source>
        <dbReference type="Proteomes" id="UP000531594"/>
    </source>
</evidence>
<keyword evidence="1" id="KW-0238">DNA-binding</keyword>
<protein>
    <submittedName>
        <fullName evidence="1">DNA-binding FrmR family transcriptional regulator</fullName>
    </submittedName>
</protein>
<dbReference type="GO" id="GO:0046872">
    <property type="term" value="F:metal ion binding"/>
    <property type="evidence" value="ECO:0007669"/>
    <property type="project" value="InterPro"/>
</dbReference>
<dbReference type="InterPro" id="IPR003735">
    <property type="entry name" value="Metal_Tscrpt_repr"/>
</dbReference>
<evidence type="ECO:0000313" key="1">
    <source>
        <dbReference type="EMBL" id="MBB6444971.1"/>
    </source>
</evidence>
<sequence length="89" mass="10068">MAGYVYDKKALNRLKRIEGQMKGVISMMEQGKDCRDIVTQMSAIRNAIDRAMGVIVSANLEQCVRENIEKGEETDHLVKEAVELLIKSR</sequence>
<dbReference type="GO" id="GO:0003677">
    <property type="term" value="F:DNA binding"/>
    <property type="evidence" value="ECO:0007669"/>
    <property type="project" value="UniProtKB-KW"/>
</dbReference>
<keyword evidence="2" id="KW-1185">Reference proteome</keyword>
<dbReference type="Proteomes" id="UP000531594">
    <property type="component" value="Unassembled WGS sequence"/>
</dbReference>
<organism evidence="1 2">
    <name type="scientific">Bacillus benzoevorans</name>
    <dbReference type="NCBI Taxonomy" id="1456"/>
    <lineage>
        <taxon>Bacteria</taxon>
        <taxon>Bacillati</taxon>
        <taxon>Bacillota</taxon>
        <taxon>Bacilli</taxon>
        <taxon>Bacillales</taxon>
        <taxon>Bacillaceae</taxon>
        <taxon>Bacillus</taxon>
    </lineage>
</organism>
<gene>
    <name evidence="1" type="ORF">HNR53_001581</name>
</gene>
<dbReference type="PANTHER" id="PTHR33677:SF5">
    <property type="entry name" value="TRANSCRIPTIONAL REPRESSOR FRMR"/>
    <property type="match status" value="1"/>
</dbReference>
<dbReference type="RefSeq" id="WP_184524572.1">
    <property type="nucleotide sequence ID" value="NZ_JACHGK010000004.1"/>
</dbReference>
<dbReference type="EMBL" id="JACHGK010000004">
    <property type="protein sequence ID" value="MBB6444971.1"/>
    <property type="molecule type" value="Genomic_DNA"/>
</dbReference>
<dbReference type="Pfam" id="PF02583">
    <property type="entry name" value="Trns_repr_metal"/>
    <property type="match status" value="1"/>
</dbReference>
<accession>A0A7X0LUH4</accession>
<dbReference type="CDD" id="cd10155">
    <property type="entry name" value="BsYrkD-like_DUF156"/>
    <property type="match status" value="1"/>
</dbReference>
<dbReference type="PANTHER" id="PTHR33677">
    <property type="entry name" value="TRANSCRIPTIONAL REPRESSOR FRMR-RELATED"/>
    <property type="match status" value="1"/>
</dbReference>
<comment type="caution">
    <text evidence="1">The sequence shown here is derived from an EMBL/GenBank/DDBJ whole genome shotgun (WGS) entry which is preliminary data.</text>
</comment>
<proteinExistence type="predicted"/>
<dbReference type="AlphaFoldDB" id="A0A7X0LUH4"/>